<feature type="compositionally biased region" description="Polar residues" evidence="2">
    <location>
        <begin position="878"/>
        <end position="894"/>
    </location>
</feature>
<evidence type="ECO:0000256" key="2">
    <source>
        <dbReference type="SAM" id="MobiDB-lite"/>
    </source>
</evidence>
<feature type="compositionally biased region" description="Low complexity" evidence="2">
    <location>
        <begin position="255"/>
        <end position="268"/>
    </location>
</feature>
<reference evidence="3 4" key="1">
    <citation type="submission" date="2018-01" db="EMBL/GenBank/DDBJ databases">
        <title>Draft genome of the strawberry crown rot pathogen Phytophthora cactorum.</title>
        <authorList>
            <person name="Armitage A.D."/>
            <person name="Lysoe E."/>
            <person name="Nellist C.F."/>
            <person name="Harrison R.J."/>
            <person name="Brurberg M.B."/>
        </authorList>
    </citation>
    <scope>NUCLEOTIDE SEQUENCE [LARGE SCALE GENOMIC DNA]</scope>
    <source>
        <strain evidence="3 4">10300</strain>
    </source>
</reference>
<feature type="compositionally biased region" description="Basic residues" evidence="2">
    <location>
        <begin position="222"/>
        <end position="231"/>
    </location>
</feature>
<dbReference type="VEuPathDB" id="FungiDB:PC110_g21470"/>
<feature type="region of interest" description="Disordered" evidence="2">
    <location>
        <begin position="1367"/>
        <end position="1391"/>
    </location>
</feature>
<dbReference type="PROSITE" id="PS50082">
    <property type="entry name" value="WD_REPEATS_2"/>
    <property type="match status" value="2"/>
</dbReference>
<dbReference type="STRING" id="29920.A0A329RFN9"/>
<protein>
    <recommendedName>
        <fullName evidence="5">WD40-repeat-containing domain</fullName>
    </recommendedName>
</protein>
<dbReference type="InterPro" id="IPR001680">
    <property type="entry name" value="WD40_rpt"/>
</dbReference>
<feature type="region of interest" description="Disordered" evidence="2">
    <location>
        <begin position="856"/>
        <end position="899"/>
    </location>
</feature>
<feature type="region of interest" description="Disordered" evidence="2">
    <location>
        <begin position="221"/>
        <end position="276"/>
    </location>
</feature>
<feature type="region of interest" description="Disordered" evidence="2">
    <location>
        <begin position="1486"/>
        <end position="1510"/>
    </location>
</feature>
<gene>
    <name evidence="3" type="ORF">PC110_g21470</name>
</gene>
<evidence type="ECO:0000256" key="1">
    <source>
        <dbReference type="PROSITE-ProRule" id="PRU00221"/>
    </source>
</evidence>
<feature type="region of interest" description="Disordered" evidence="2">
    <location>
        <begin position="1"/>
        <end position="20"/>
    </location>
</feature>
<feature type="repeat" description="WD" evidence="1">
    <location>
        <begin position="1018"/>
        <end position="1059"/>
    </location>
</feature>
<evidence type="ECO:0000313" key="3">
    <source>
        <dbReference type="EMBL" id="RAW22088.1"/>
    </source>
</evidence>
<dbReference type="PANTHER" id="PTHR44099:SF4">
    <property type="entry name" value="RABCONNECTIN-3B, ISOFORM A"/>
    <property type="match status" value="1"/>
</dbReference>
<evidence type="ECO:0000313" key="4">
    <source>
        <dbReference type="Proteomes" id="UP000251314"/>
    </source>
</evidence>
<feature type="repeat" description="WD" evidence="1">
    <location>
        <begin position="1646"/>
        <end position="1679"/>
    </location>
</feature>
<proteinExistence type="predicted"/>
<dbReference type="InterPro" id="IPR015943">
    <property type="entry name" value="WD40/YVTN_repeat-like_dom_sf"/>
</dbReference>
<dbReference type="Gene3D" id="2.130.10.10">
    <property type="entry name" value="YVTN repeat-like/Quinoprotein amine dehydrogenase"/>
    <property type="match status" value="2"/>
</dbReference>
<dbReference type="GO" id="GO:0005737">
    <property type="term" value="C:cytoplasm"/>
    <property type="evidence" value="ECO:0007669"/>
    <property type="project" value="TreeGrafter"/>
</dbReference>
<dbReference type="SMART" id="SM00320">
    <property type="entry name" value="WD40"/>
    <property type="match status" value="4"/>
</dbReference>
<dbReference type="SUPFAM" id="SSF50978">
    <property type="entry name" value="WD40 repeat-like"/>
    <property type="match status" value="3"/>
</dbReference>
<dbReference type="EMBL" id="MJFZ01001433">
    <property type="protein sequence ID" value="RAW22088.1"/>
    <property type="molecule type" value="Genomic_DNA"/>
</dbReference>
<sequence length="1771" mass="192370">MVRKTSPWRTQVDARDVRQQHRATGKDVVVPLVLWNEPPQVEVSSIHVLQLPISQPSQNSSTFVTEEDRETVNEVDARTQLCVFAGTVDGLVLYWRFDEDAVVQVNLLVFPGSDGGGHPVVGIVSGTDEWGQSTLISATKDGALARWQLPNGACSEANASLAKELAPLLGLEMLGNRRFAVVVSEESRLMVLDTWRMQLLYCMDTAQEQIRRSIAVGELRMPQHKSPRPRLIRSSSGSGIETGYGTPSEQILTDSSSPGGRVSPSRQSITGGSPDTRRIATFLSSSGAAEQRWDAVVLSLGAEGLVKCFLWTQPRGSTSGTPFGVSEGGGSASVAWGFRWVQRSSWVISWADEAEDITCSQSTSLKDGDNMNPQTALMGSIKNSYFPLSVHVSPDSSSVLLIWKTKFAVLKRKWLCSLEIRSDSQPNFKPFGKPRPNTAVGSCPIAPSEFVRQAATTSSSKWLFSSSGGTTVYWEDGEFSEDGNVILWTNTGHVFQFTTAESSAKPAGKFFIFTKDQDQLVPRSDSKLLRVIDKAMYVTSTDRCTCCDLAVHNDNSPKKSILSLTRRRQHSGYTACMKTGSGSRMEIVHMCHRGMLGLWTMSAGRVSPTRRMPNLSNIVVPRVPLGERVRFHSLTDGFEAAATAAQGENTEDGTRLSSQHHGCLTHFILGRDDTQASSTYEVVRRAGMRRKRQRQLNDGWASSTGSGGSISSTAAAVMASNVSVLATALAPVTVRGAPGVGGESRQTDADESEQRKAELLSYRYLLDIPVIAKGFSDGMLHIGLLSQEHSSNRTGDAGLNAVTRLPCHSGRTTALAHCFWGVGVASMSPSSASNASQSSMDEAYFATEKNPFYKSRFPDPSLEQNSGVRHPSGERTPRSSLTIDTSGDSGSNNGFIRDAPSNAPPSIKFFVFSGGTDGVFRVIELVLYRSDGLVQHEARILQKFRHHRGAIQQISVSPLKRGAVGDDGEHWETKYPDRLVATVGIDRKIVIYAPQYSIPPSNRPSDRCSVEWECVLELAEHGNRICNLEWHLERGLLYVECEDRMVYIWSMDTGILERTVPCALLYGGGNASGEKVANTTVGCSLVENSTLFIGNAAVQLIEFAVLRSAEQLKKNWTSYYSSLVQNNGSAVISGENDLPSTYATGSMELFKLSLLLSWGVTPAIDLSCQTILGIEPAHALYSCALQDFISGALTIPVPWTTPIVSTADARGAYEDSVTPAVPAFARNWQHSSALSASIALGVVSLCMSCMEYRHSRSGNGSTSPANKEEFQVLWSQMITQHSVVLPESVAQFREPALEELAAFGFDSCEYTQLAARTLLSGVIKRLPPAEKSILSAEYSAKLHWEMVRLETETGSSFLGTVGSVGTSGGASSGAQPSGNSNTGGGGSSANTGNDSATMSFSLVVERLGSLVLLMSMIGTYFPGEISPASAREVCDVLVYLLKAPERFVASVSAELLTKGLMLFRPHLVDLSSLIVQLLLIDMREKQRSTQSDDSEQAPTGPGGSLSDFNEGGTGGSNAAMSLLVEVGAYESAFVLGLLQQEMHNHDRPPGFHESILLYMMELINTHYLLMCRHLPAFVDTIMACLDPTKPERRRRCLPLSTRCLHSLVRRFPMVDFQKETQRLALGTMEAVIVIYDLRTATKWRVLDGHASAVSAVRFRSDGQVLVSYAARDGSVRWWNSGNAGLFGGMLKMHQSCLKEHKLAALKESANGGAPSSTGGASAGLKQIIQTCRFHFLTRKDNPDGNSSSNSDQPKHILRLTREDASQVQFLL</sequence>
<dbReference type="InterPro" id="IPR049916">
    <property type="entry name" value="WDR72-like"/>
</dbReference>
<comment type="caution">
    <text evidence="3">The sequence shown here is derived from an EMBL/GenBank/DDBJ whole genome shotgun (WGS) entry which is preliminary data.</text>
</comment>
<organism evidence="3 4">
    <name type="scientific">Phytophthora cactorum</name>
    <dbReference type="NCBI Taxonomy" id="29920"/>
    <lineage>
        <taxon>Eukaryota</taxon>
        <taxon>Sar</taxon>
        <taxon>Stramenopiles</taxon>
        <taxon>Oomycota</taxon>
        <taxon>Peronosporomycetes</taxon>
        <taxon>Peronosporales</taxon>
        <taxon>Peronosporaceae</taxon>
        <taxon>Phytophthora</taxon>
    </lineage>
</organism>
<dbReference type="OrthoDB" id="338622at2759"/>
<feature type="compositionally biased region" description="Polar residues" evidence="2">
    <location>
        <begin position="233"/>
        <end position="254"/>
    </location>
</feature>
<dbReference type="Proteomes" id="UP000251314">
    <property type="component" value="Unassembled WGS sequence"/>
</dbReference>
<dbReference type="InterPro" id="IPR036322">
    <property type="entry name" value="WD40_repeat_dom_sf"/>
</dbReference>
<keyword evidence="4" id="KW-1185">Reference proteome</keyword>
<dbReference type="PANTHER" id="PTHR44099">
    <property type="entry name" value="RABCONNECTIN-3B, ISOFORM A"/>
    <property type="match status" value="1"/>
</dbReference>
<keyword evidence="1" id="KW-0853">WD repeat</keyword>
<dbReference type="Pfam" id="PF00400">
    <property type="entry name" value="WD40"/>
    <property type="match status" value="1"/>
</dbReference>
<accession>A0A329RFN9</accession>
<name>A0A329RFN9_9STRA</name>
<evidence type="ECO:0008006" key="5">
    <source>
        <dbReference type="Google" id="ProtNLM"/>
    </source>
</evidence>